<gene>
    <name evidence="1" type="ORF">BN9_121160</name>
</gene>
<dbReference type="InParanoid" id="A0A024FVA2"/>
<proteinExistence type="predicted"/>
<dbReference type="Proteomes" id="UP000053237">
    <property type="component" value="Unassembled WGS sequence"/>
</dbReference>
<sequence>MIKTKINSVAVHSSASKEAGSVLEHVAEERKRVILAKDVTVKAAIDTKAKLENHVYSSFIELLNAKKEELNNHWASYTHYCRKVAIRPPNSRYLIIKTSLQRSTVNAQSSSASITPTRTSTLTYDASSFAYDPSRNPSRSVHLADVFLGCPNATTR</sequence>
<comment type="caution">
    <text evidence="1">The sequence shown here is derived from an EMBL/GenBank/DDBJ whole genome shotgun (WGS) entry which is preliminary data.</text>
</comment>
<evidence type="ECO:0000313" key="1">
    <source>
        <dbReference type="EMBL" id="CCI10966.1"/>
    </source>
</evidence>
<name>A0A024FVA2_9STRA</name>
<protein>
    <submittedName>
        <fullName evidence="1">Uncharacterized protein</fullName>
    </submittedName>
</protein>
<keyword evidence="2" id="KW-1185">Reference proteome</keyword>
<evidence type="ECO:0000313" key="2">
    <source>
        <dbReference type="Proteomes" id="UP000053237"/>
    </source>
</evidence>
<organism evidence="1 2">
    <name type="scientific">Albugo candida</name>
    <dbReference type="NCBI Taxonomy" id="65357"/>
    <lineage>
        <taxon>Eukaryota</taxon>
        <taxon>Sar</taxon>
        <taxon>Stramenopiles</taxon>
        <taxon>Oomycota</taxon>
        <taxon>Peronosporomycetes</taxon>
        <taxon>Albuginales</taxon>
        <taxon>Albuginaceae</taxon>
        <taxon>Albugo</taxon>
    </lineage>
</organism>
<dbReference type="EMBL" id="CAIX01000482">
    <property type="protein sequence ID" value="CCI10966.1"/>
    <property type="molecule type" value="Genomic_DNA"/>
</dbReference>
<reference evidence="1 2" key="1">
    <citation type="submission" date="2012-05" db="EMBL/GenBank/DDBJ databases">
        <title>Recombination and specialization in a pathogen metapopulation.</title>
        <authorList>
            <person name="Gardiner A."/>
            <person name="Kemen E."/>
            <person name="Schultz-Larsen T."/>
            <person name="MacLean D."/>
            <person name="Van Oosterhout C."/>
            <person name="Jones J.D.G."/>
        </authorList>
    </citation>
    <scope>NUCLEOTIDE SEQUENCE [LARGE SCALE GENOMIC DNA]</scope>
    <source>
        <strain evidence="1 2">Ac Nc2</strain>
    </source>
</reference>
<accession>A0A024FVA2</accession>
<dbReference type="AlphaFoldDB" id="A0A024FVA2"/>